<accession>E4KN29</accession>
<comment type="caution">
    <text evidence="2">The sequence shown here is derived from an EMBL/GenBank/DDBJ whole genome shotgun (WGS) entry which is preliminary data.</text>
</comment>
<dbReference type="AlphaFoldDB" id="E4KN29"/>
<feature type="region of interest" description="Disordered" evidence="1">
    <location>
        <begin position="91"/>
        <end position="126"/>
    </location>
</feature>
<feature type="compositionally biased region" description="Polar residues" evidence="1">
    <location>
        <begin position="111"/>
        <end position="126"/>
    </location>
</feature>
<evidence type="ECO:0000313" key="3">
    <source>
        <dbReference type="Proteomes" id="UP000005990"/>
    </source>
</evidence>
<dbReference type="eggNOG" id="COG4841">
    <property type="taxonomic scope" value="Bacteria"/>
</dbReference>
<gene>
    <name evidence="2" type="ORF">HMPREF9257_0006</name>
</gene>
<dbReference type="EMBL" id="AENN01000006">
    <property type="protein sequence ID" value="EFR31700.1"/>
    <property type="molecule type" value="Genomic_DNA"/>
</dbReference>
<dbReference type="RefSeq" id="WP_006417832.1">
    <property type="nucleotide sequence ID" value="NZ_AENN01000006.1"/>
</dbReference>
<dbReference type="STRING" id="908337.HMPREF9257_0006"/>
<keyword evidence="3" id="KW-1185">Reference proteome</keyword>
<proteinExistence type="predicted"/>
<organism evidence="2 3">
    <name type="scientific">Eremococcus coleocola ACS-139-V-Col8</name>
    <dbReference type="NCBI Taxonomy" id="908337"/>
    <lineage>
        <taxon>Bacteria</taxon>
        <taxon>Bacillati</taxon>
        <taxon>Bacillota</taxon>
        <taxon>Bacilli</taxon>
        <taxon>Lactobacillales</taxon>
        <taxon>Aerococcaceae</taxon>
        <taxon>Eremococcus</taxon>
    </lineage>
</organism>
<name>E4KN29_9LACT</name>
<protein>
    <submittedName>
        <fullName evidence="2">HesB-like protein</fullName>
    </submittedName>
</protein>
<sequence>MKLQVSDRAQAWYVEEMGVSPDRGIYFFGKVYGSSPIHDNYSLGVGVAEPKDPLVLVQGKDTVFFIEKADEWFFNGYDFFVDYNPELDEPVYHYQPSEGSPAPAPKADVTSGPSVKADTTTGASQY</sequence>
<evidence type="ECO:0000256" key="1">
    <source>
        <dbReference type="SAM" id="MobiDB-lite"/>
    </source>
</evidence>
<dbReference type="Proteomes" id="UP000005990">
    <property type="component" value="Unassembled WGS sequence"/>
</dbReference>
<reference evidence="2 3" key="1">
    <citation type="submission" date="2010-10" db="EMBL/GenBank/DDBJ databases">
        <authorList>
            <person name="Durkin A.S."/>
            <person name="Madupu R."/>
            <person name="Torralba M."/>
            <person name="Gillis M."/>
            <person name="Methe B."/>
            <person name="Sutton G."/>
            <person name="Nelson K.E."/>
        </authorList>
    </citation>
    <scope>NUCLEOTIDE SEQUENCE [LARGE SCALE GENOMIC DNA]</scope>
    <source>
        <strain evidence="2 3">ACS-139-V-Col8</strain>
    </source>
</reference>
<evidence type="ECO:0000313" key="2">
    <source>
        <dbReference type="EMBL" id="EFR31700.1"/>
    </source>
</evidence>